<protein>
    <submittedName>
        <fullName evidence="1">36560_t:CDS:1</fullName>
    </submittedName>
</protein>
<evidence type="ECO:0000313" key="1">
    <source>
        <dbReference type="EMBL" id="CAG8855401.1"/>
    </source>
</evidence>
<dbReference type="Proteomes" id="UP000789901">
    <property type="component" value="Unassembled WGS sequence"/>
</dbReference>
<comment type="caution">
    <text evidence="1">The sequence shown here is derived from an EMBL/GenBank/DDBJ whole genome shotgun (WGS) entry which is preliminary data.</text>
</comment>
<name>A0ABN7XM39_GIGMA</name>
<gene>
    <name evidence="1" type="ORF">GMARGA_LOCUS44222</name>
</gene>
<evidence type="ECO:0000313" key="2">
    <source>
        <dbReference type="Proteomes" id="UP000789901"/>
    </source>
</evidence>
<keyword evidence="2" id="KW-1185">Reference proteome</keyword>
<reference evidence="1 2" key="1">
    <citation type="submission" date="2021-06" db="EMBL/GenBank/DDBJ databases">
        <authorList>
            <person name="Kallberg Y."/>
            <person name="Tangrot J."/>
            <person name="Rosling A."/>
        </authorList>
    </citation>
    <scope>NUCLEOTIDE SEQUENCE [LARGE SCALE GENOMIC DNA]</scope>
    <source>
        <strain evidence="1 2">120-4 pot B 10/14</strain>
    </source>
</reference>
<feature type="non-terminal residue" evidence="1">
    <location>
        <position position="1"/>
    </location>
</feature>
<feature type="non-terminal residue" evidence="1">
    <location>
        <position position="64"/>
    </location>
</feature>
<accession>A0ABN7XM39</accession>
<sequence length="64" mass="7604">SKIQFGLRLSILENLPELSKKFINKFWNAQPNKRSTTKEVHDTIRSWNFNLNDKYTGIFCTNKE</sequence>
<organism evidence="1 2">
    <name type="scientific">Gigaspora margarita</name>
    <dbReference type="NCBI Taxonomy" id="4874"/>
    <lineage>
        <taxon>Eukaryota</taxon>
        <taxon>Fungi</taxon>
        <taxon>Fungi incertae sedis</taxon>
        <taxon>Mucoromycota</taxon>
        <taxon>Glomeromycotina</taxon>
        <taxon>Glomeromycetes</taxon>
        <taxon>Diversisporales</taxon>
        <taxon>Gigasporaceae</taxon>
        <taxon>Gigaspora</taxon>
    </lineage>
</organism>
<dbReference type="EMBL" id="CAJVQB010149004">
    <property type="protein sequence ID" value="CAG8855401.1"/>
    <property type="molecule type" value="Genomic_DNA"/>
</dbReference>
<proteinExistence type="predicted"/>